<comment type="caution">
    <text evidence="1">The sequence shown here is derived from an EMBL/GenBank/DDBJ whole genome shotgun (WGS) entry which is preliminary data.</text>
</comment>
<protein>
    <submittedName>
        <fullName evidence="1">Uncharacterized protein</fullName>
    </submittedName>
</protein>
<evidence type="ECO:0000313" key="1">
    <source>
        <dbReference type="EMBL" id="KAI5676207.1"/>
    </source>
</evidence>
<reference evidence="2" key="1">
    <citation type="journal article" date="2023" name="Nat. Plants">
        <title>Single-cell RNA sequencing provides a high-resolution roadmap for understanding the multicellular compartmentation of specialized metabolism.</title>
        <authorList>
            <person name="Sun S."/>
            <person name="Shen X."/>
            <person name="Li Y."/>
            <person name="Li Y."/>
            <person name="Wang S."/>
            <person name="Li R."/>
            <person name="Zhang H."/>
            <person name="Shen G."/>
            <person name="Guo B."/>
            <person name="Wei J."/>
            <person name="Xu J."/>
            <person name="St-Pierre B."/>
            <person name="Chen S."/>
            <person name="Sun C."/>
        </authorList>
    </citation>
    <scope>NUCLEOTIDE SEQUENCE [LARGE SCALE GENOMIC DNA]</scope>
</reference>
<name>A0ACC0BU46_CATRO</name>
<proteinExistence type="predicted"/>
<dbReference type="EMBL" id="CM044702">
    <property type="protein sequence ID" value="KAI5676207.1"/>
    <property type="molecule type" value="Genomic_DNA"/>
</dbReference>
<dbReference type="Proteomes" id="UP001060085">
    <property type="component" value="Linkage Group LG02"/>
</dbReference>
<evidence type="ECO:0000313" key="2">
    <source>
        <dbReference type="Proteomes" id="UP001060085"/>
    </source>
</evidence>
<gene>
    <name evidence="1" type="ORF">M9H77_07157</name>
</gene>
<keyword evidence="2" id="KW-1185">Reference proteome</keyword>
<accession>A0ACC0BU46</accession>
<organism evidence="1 2">
    <name type="scientific">Catharanthus roseus</name>
    <name type="common">Madagascar periwinkle</name>
    <name type="synonym">Vinca rosea</name>
    <dbReference type="NCBI Taxonomy" id="4058"/>
    <lineage>
        <taxon>Eukaryota</taxon>
        <taxon>Viridiplantae</taxon>
        <taxon>Streptophyta</taxon>
        <taxon>Embryophyta</taxon>
        <taxon>Tracheophyta</taxon>
        <taxon>Spermatophyta</taxon>
        <taxon>Magnoliopsida</taxon>
        <taxon>eudicotyledons</taxon>
        <taxon>Gunneridae</taxon>
        <taxon>Pentapetalae</taxon>
        <taxon>asterids</taxon>
        <taxon>lamiids</taxon>
        <taxon>Gentianales</taxon>
        <taxon>Apocynaceae</taxon>
        <taxon>Rauvolfioideae</taxon>
        <taxon>Vinceae</taxon>
        <taxon>Catharanthinae</taxon>
        <taxon>Catharanthus</taxon>
    </lineage>
</organism>
<sequence>MEKSNPTLTVALPYRRRYKILNRGCSSKEVILGSCAIQSTIKRGSTSKLYQIKLQIKRLFIKGSHLWKLCNPIYNQKRIYIKVVSNQTLNKGIKNKWITIGLIHHGKGWKRRANKRVINLSLQEMCITSIMVVAMDSMIMVETTMEMETSPLEDMLELNFEDSSKDEDGKLEVLLKDSENQMETNLKLFKSGVQREM</sequence>